<evidence type="ECO:0000256" key="1">
    <source>
        <dbReference type="ARBA" id="ARBA00010688"/>
    </source>
</evidence>
<dbReference type="PANTHER" id="PTHR43320">
    <property type="entry name" value="SUGAR KINASE"/>
    <property type="match status" value="1"/>
</dbReference>
<reference evidence="5 6" key="1">
    <citation type="submission" date="2018-08" db="EMBL/GenBank/DDBJ databases">
        <title>A genome reference for cultivated species of the human gut microbiota.</title>
        <authorList>
            <person name="Zou Y."/>
            <person name="Xue W."/>
            <person name="Luo G."/>
        </authorList>
    </citation>
    <scope>NUCLEOTIDE SEQUENCE [LARGE SCALE GENOMIC DNA]</scope>
    <source>
        <strain evidence="5 6">TF08-14</strain>
    </source>
</reference>
<evidence type="ECO:0000256" key="2">
    <source>
        <dbReference type="ARBA" id="ARBA00022679"/>
    </source>
</evidence>
<gene>
    <name evidence="5" type="ORF">DXC81_06655</name>
</gene>
<protein>
    <submittedName>
        <fullName evidence="5">Sugar kinase</fullName>
    </submittedName>
</protein>
<evidence type="ECO:0000313" key="6">
    <source>
        <dbReference type="Proteomes" id="UP000260943"/>
    </source>
</evidence>
<dbReference type="Gene3D" id="3.40.1190.20">
    <property type="match status" value="1"/>
</dbReference>
<keyword evidence="2" id="KW-0808">Transferase</keyword>
<dbReference type="CDD" id="cd01166">
    <property type="entry name" value="KdgK"/>
    <property type="match status" value="1"/>
</dbReference>
<dbReference type="SUPFAM" id="SSF53613">
    <property type="entry name" value="Ribokinase-like"/>
    <property type="match status" value="1"/>
</dbReference>
<dbReference type="InterPro" id="IPR029056">
    <property type="entry name" value="Ribokinase-like"/>
</dbReference>
<proteinExistence type="inferred from homology"/>
<comment type="similarity">
    <text evidence="1">Belongs to the carbohydrate kinase PfkB family.</text>
</comment>
<name>A0A3E4QRT5_9ACTN</name>
<comment type="caution">
    <text evidence="5">The sequence shown here is derived from an EMBL/GenBank/DDBJ whole genome shotgun (WGS) entry which is preliminary data.</text>
</comment>
<dbReference type="InterPro" id="IPR011611">
    <property type="entry name" value="PfkB_dom"/>
</dbReference>
<keyword evidence="3 5" id="KW-0418">Kinase</keyword>
<dbReference type="AlphaFoldDB" id="A0A3E4QRT5"/>
<evidence type="ECO:0000256" key="3">
    <source>
        <dbReference type="ARBA" id="ARBA00022777"/>
    </source>
</evidence>
<dbReference type="Pfam" id="PF00294">
    <property type="entry name" value="PfkB"/>
    <property type="match status" value="2"/>
</dbReference>
<feature type="domain" description="Carbohydrate kinase PfkB" evidence="4">
    <location>
        <begin position="275"/>
        <end position="335"/>
    </location>
</feature>
<dbReference type="Proteomes" id="UP000260943">
    <property type="component" value="Unassembled WGS sequence"/>
</dbReference>
<dbReference type="RefSeq" id="WP_117679728.1">
    <property type="nucleotide sequence ID" value="NZ_CAJJKC010000006.1"/>
</dbReference>
<sequence length="357" mass="38651">MDKKSCVLTFGEIMMRLSPKNNLRIEQAVEFDVRYGGAEANTALSLAYQGDNAAYVSVVPANRLGDCALRSLVAYGVDTSRVVRDGDRLGSYVFEVGASVRGNGCVYDRKYSAINMASHAALNWDSIFEGVDVFYFSGVTPAVSQEMAIACKEALACARERGILTVCDLNYRGKMWSPERAQQVMRELLPLVDVCIANDEDAPSALGMTCVSGSLDNGIDERMDYVEMARQICEEFGCKEVLSVIRNIKSVEDSQWMGMLYRAGNDNLLPAPADSAGEYFFSPVYDMHVLEGVAAGDAFSGAYLHALLHGYEPQDVIDYAIAGSVLKLTVRGDSNLVTEAEIKAVAASAGGGTRVAR</sequence>
<evidence type="ECO:0000259" key="4">
    <source>
        <dbReference type="Pfam" id="PF00294"/>
    </source>
</evidence>
<organism evidence="5 6">
    <name type="scientific">Collinsella tanakaei</name>
    <dbReference type="NCBI Taxonomy" id="626935"/>
    <lineage>
        <taxon>Bacteria</taxon>
        <taxon>Bacillati</taxon>
        <taxon>Actinomycetota</taxon>
        <taxon>Coriobacteriia</taxon>
        <taxon>Coriobacteriales</taxon>
        <taxon>Coriobacteriaceae</taxon>
        <taxon>Collinsella</taxon>
    </lineage>
</organism>
<accession>A0A3E4QRT5</accession>
<evidence type="ECO:0000313" key="5">
    <source>
        <dbReference type="EMBL" id="RGL09890.1"/>
    </source>
</evidence>
<dbReference type="PANTHER" id="PTHR43320:SF2">
    <property type="entry name" value="2-DEHYDRO-3-DEOXYGLUCONOKINASE_2-DEHYDRO-3-DEOXYGALACTONOKINASE"/>
    <property type="match status" value="1"/>
</dbReference>
<dbReference type="InterPro" id="IPR052700">
    <property type="entry name" value="Carb_kinase_PfkB-like"/>
</dbReference>
<dbReference type="EMBL" id="QSRJ01000007">
    <property type="protein sequence ID" value="RGL09890.1"/>
    <property type="molecule type" value="Genomic_DNA"/>
</dbReference>
<feature type="domain" description="Carbohydrate kinase PfkB" evidence="4">
    <location>
        <begin position="7"/>
        <end position="208"/>
    </location>
</feature>
<dbReference type="GO" id="GO:0016301">
    <property type="term" value="F:kinase activity"/>
    <property type="evidence" value="ECO:0007669"/>
    <property type="project" value="UniProtKB-KW"/>
</dbReference>